<dbReference type="Proteomes" id="UP001153620">
    <property type="component" value="Chromosome 4"/>
</dbReference>
<comment type="function">
    <text evidence="6">Choline transporter.</text>
</comment>
<feature type="transmembrane region" description="Helical" evidence="6">
    <location>
        <begin position="281"/>
        <end position="311"/>
    </location>
</feature>
<dbReference type="InterPro" id="IPR007603">
    <property type="entry name" value="Choline_transptr-like"/>
</dbReference>
<dbReference type="EMBL" id="OU895880">
    <property type="protein sequence ID" value="CAH1734113.1"/>
    <property type="molecule type" value="Genomic_DNA"/>
</dbReference>
<evidence type="ECO:0000256" key="6">
    <source>
        <dbReference type="RuleBase" id="RU368066"/>
    </source>
</evidence>
<evidence type="ECO:0000256" key="3">
    <source>
        <dbReference type="ARBA" id="ARBA00022692"/>
    </source>
</evidence>
<feature type="region of interest" description="Disordered" evidence="7">
    <location>
        <begin position="647"/>
        <end position="707"/>
    </location>
</feature>
<evidence type="ECO:0000256" key="7">
    <source>
        <dbReference type="SAM" id="MobiDB-lite"/>
    </source>
</evidence>
<name>A0A9P0JBL8_9DIPT</name>
<evidence type="ECO:0000256" key="2">
    <source>
        <dbReference type="ARBA" id="ARBA00007168"/>
    </source>
</evidence>
<feature type="transmembrane region" description="Helical" evidence="6">
    <location>
        <begin position="433"/>
        <end position="451"/>
    </location>
</feature>
<organism evidence="8 9">
    <name type="scientific">Chironomus riparius</name>
    <dbReference type="NCBI Taxonomy" id="315576"/>
    <lineage>
        <taxon>Eukaryota</taxon>
        <taxon>Metazoa</taxon>
        <taxon>Ecdysozoa</taxon>
        <taxon>Arthropoda</taxon>
        <taxon>Hexapoda</taxon>
        <taxon>Insecta</taxon>
        <taxon>Pterygota</taxon>
        <taxon>Neoptera</taxon>
        <taxon>Endopterygota</taxon>
        <taxon>Diptera</taxon>
        <taxon>Nematocera</taxon>
        <taxon>Chironomoidea</taxon>
        <taxon>Chironomidae</taxon>
        <taxon>Chironominae</taxon>
        <taxon>Chironomus</taxon>
    </lineage>
</organism>
<evidence type="ECO:0000256" key="5">
    <source>
        <dbReference type="ARBA" id="ARBA00023136"/>
    </source>
</evidence>
<keyword evidence="3 6" id="KW-0812">Transmembrane</keyword>
<accession>A0A9P0JBL8</accession>
<dbReference type="GO" id="GO:0022857">
    <property type="term" value="F:transmembrane transporter activity"/>
    <property type="evidence" value="ECO:0007669"/>
    <property type="project" value="UniProtKB-UniRule"/>
</dbReference>
<reference evidence="8" key="1">
    <citation type="submission" date="2022-01" db="EMBL/GenBank/DDBJ databases">
        <authorList>
            <person name="King R."/>
        </authorList>
    </citation>
    <scope>NUCLEOTIDE SEQUENCE</scope>
</reference>
<sequence>MYSQQYEPPKQYFRSSKSRSCTNVPALVIFVLFIGVTLSFVIYYGKSAKFNQLRLPKDDCGNFCGELNDESSLSGLPGCSPQDMQNLPKLLKTSNEKEMCVHQCPSNYTEILDRCIEPGQQISDINDRIDAFIKSWHWILITCFVAFVFSYICLLLYRYFAKYVIWVINIGFIIFSLALATFFTFFMVNFKMGIPLYITGFGSIVVLIIFRKEVALVARIFQEASMALMDVPAIMFEPILTFVSLLISFTIFIFFIILIGVASKTGLDYGQHGSSIFFAHLFNIIAFIWFTQFIFGCQHFIIAGCVSKWFFSRDKTFLGSPISRTFGELLSYHLGSICLGSLLITIVKIIHMIVKGIKKAIEKESDNCCVTCMTGCCVHIVGMLEKLIQYLIRNAYIIVALDGTPFFESGQRAFKLIKNNLSHCYSVNQFGDIVLVVCRFLVTLIAGFVGYEIMGRPGLHEPMFAPFIVAVLFSLLIAHCFVTVFEMTVDTVFICCCIDVQENDGRTKPYFMSDKLKRIMDKFNDKDDTIVGDAQESVPMQSQANYEQGPQQSLYVPPAGYPDPTITQQPGYGQQPLDQIPQQLPVSQQQGYIDPSVPQQPIRKTPEPQGPYVQPQTYGYPQTNEFHQSTKYPQIYDNQQPYVQPQQPFQQAPYQAQQVYPTQSQFDYSQQSYPQGQVPYPAQSQAPYPQQGQAPYPQQQGYGQQAVYGAGYPQQGYQNY</sequence>
<dbReference type="PANTHER" id="PTHR12385:SF96">
    <property type="entry name" value="CHOLINE TRANSPORTER-LIKE PROTEIN"/>
    <property type="match status" value="1"/>
</dbReference>
<gene>
    <name evidence="8" type="ORF">CHIRRI_LOCUS13435</name>
</gene>
<feature type="transmembrane region" description="Helical" evidence="6">
    <location>
        <begin position="164"/>
        <end position="188"/>
    </location>
</feature>
<feature type="transmembrane region" description="Helical" evidence="6">
    <location>
        <begin position="239"/>
        <end position="261"/>
    </location>
</feature>
<feature type="transmembrane region" description="Helical" evidence="6">
    <location>
        <begin position="136"/>
        <end position="157"/>
    </location>
</feature>
<comment type="subcellular location">
    <subcellularLocation>
        <location evidence="6">Cell membrane</location>
        <topology evidence="6">Multi-pass membrane protein</topology>
    </subcellularLocation>
    <subcellularLocation>
        <location evidence="1">Membrane</location>
        <topology evidence="1">Multi-pass membrane protein</topology>
    </subcellularLocation>
</comment>
<evidence type="ECO:0000256" key="4">
    <source>
        <dbReference type="ARBA" id="ARBA00022989"/>
    </source>
</evidence>
<dbReference type="GO" id="GO:0005886">
    <property type="term" value="C:plasma membrane"/>
    <property type="evidence" value="ECO:0007669"/>
    <property type="project" value="UniProtKB-SubCell"/>
</dbReference>
<feature type="compositionally biased region" description="Polar residues" evidence="7">
    <location>
        <begin position="539"/>
        <end position="554"/>
    </location>
</feature>
<feature type="compositionally biased region" description="Polar residues" evidence="7">
    <location>
        <begin position="664"/>
        <end position="675"/>
    </location>
</feature>
<evidence type="ECO:0000256" key="1">
    <source>
        <dbReference type="ARBA" id="ARBA00004141"/>
    </source>
</evidence>
<keyword evidence="4 6" id="KW-1133">Transmembrane helix</keyword>
<dbReference type="Pfam" id="PF04515">
    <property type="entry name" value="Choline_transpo"/>
    <property type="match status" value="1"/>
</dbReference>
<keyword evidence="9" id="KW-1185">Reference proteome</keyword>
<feature type="transmembrane region" description="Helical" evidence="6">
    <location>
        <begin position="332"/>
        <end position="354"/>
    </location>
</feature>
<proteinExistence type="inferred from homology"/>
<feature type="compositionally biased region" description="Low complexity" evidence="7">
    <location>
        <begin position="574"/>
        <end position="590"/>
    </location>
</feature>
<dbReference type="PANTHER" id="PTHR12385">
    <property type="entry name" value="CHOLINE TRANSPORTER-LIKE (SLC FAMILY 44)"/>
    <property type="match status" value="1"/>
</dbReference>
<evidence type="ECO:0000313" key="8">
    <source>
        <dbReference type="EMBL" id="CAH1734113.1"/>
    </source>
</evidence>
<comment type="similarity">
    <text evidence="2 6">Belongs to the CTL (choline transporter-like) family.</text>
</comment>
<feature type="transmembrane region" description="Helical" evidence="6">
    <location>
        <begin position="21"/>
        <end position="45"/>
    </location>
</feature>
<feature type="transmembrane region" description="Helical" evidence="6">
    <location>
        <begin position="194"/>
        <end position="210"/>
    </location>
</feature>
<feature type="transmembrane region" description="Helical" evidence="6">
    <location>
        <begin position="463"/>
        <end position="485"/>
    </location>
</feature>
<evidence type="ECO:0000313" key="9">
    <source>
        <dbReference type="Proteomes" id="UP001153620"/>
    </source>
</evidence>
<feature type="region of interest" description="Disordered" evidence="7">
    <location>
        <begin position="539"/>
        <end position="624"/>
    </location>
</feature>
<keyword evidence="5 6" id="KW-0472">Membrane</keyword>
<dbReference type="AlphaFoldDB" id="A0A9P0JBL8"/>
<reference evidence="8" key="2">
    <citation type="submission" date="2022-10" db="EMBL/GenBank/DDBJ databases">
        <authorList>
            <consortium name="ENA_rothamsted_submissions"/>
            <consortium name="culmorum"/>
            <person name="King R."/>
        </authorList>
    </citation>
    <scope>NUCLEOTIDE SEQUENCE</scope>
</reference>
<feature type="compositionally biased region" description="Low complexity" evidence="7">
    <location>
        <begin position="647"/>
        <end position="663"/>
    </location>
</feature>
<protein>
    <recommendedName>
        <fullName evidence="6">Choline transporter-like protein</fullName>
    </recommendedName>
</protein>
<feature type="compositionally biased region" description="Polar residues" evidence="7">
    <location>
        <begin position="614"/>
        <end position="624"/>
    </location>
</feature>
<feature type="compositionally biased region" description="Low complexity" evidence="7">
    <location>
        <begin position="677"/>
        <end position="707"/>
    </location>
</feature>